<dbReference type="STRING" id="5539.A0A3E2GSK4"/>
<feature type="non-terminal residue" evidence="4">
    <location>
        <position position="367"/>
    </location>
</feature>
<keyword evidence="2" id="KW-1133">Transmembrane helix</keyword>
<keyword evidence="2" id="KW-0472">Membrane</keyword>
<accession>A0A3E2GSK4</accession>
<evidence type="ECO:0000256" key="2">
    <source>
        <dbReference type="SAM" id="Phobius"/>
    </source>
</evidence>
<feature type="region of interest" description="Disordered" evidence="1">
    <location>
        <begin position="343"/>
        <end position="367"/>
    </location>
</feature>
<evidence type="ECO:0000313" key="4">
    <source>
        <dbReference type="EMBL" id="RFU24171.1"/>
    </source>
</evidence>
<organism evidence="4 5">
    <name type="scientific">Scytalidium lignicola</name>
    <name type="common">Hyphomycete</name>
    <dbReference type="NCBI Taxonomy" id="5539"/>
    <lineage>
        <taxon>Eukaryota</taxon>
        <taxon>Fungi</taxon>
        <taxon>Dikarya</taxon>
        <taxon>Ascomycota</taxon>
        <taxon>Pezizomycotina</taxon>
        <taxon>Leotiomycetes</taxon>
        <taxon>Leotiomycetes incertae sedis</taxon>
        <taxon>Scytalidium</taxon>
    </lineage>
</organism>
<sequence length="367" mass="42320">MVTFTRFLLLNLHLLSHVYANKESTSEAVKWLEAERSVLVHLATPDLYFWNQRDQIATHCPGAFIFNFTLTTDNRTLLLNDEPILPRAHPYIPTPLRAYQTGDTATDFAHRVRTNFSGAPVMDLDYYIETPDTTSRTSIYNTKYNPRLRLDILRASMPTYPGYSTPLSSNSQNQIWLWLEDLSAHPPKTPYSSITLRIKRVKVGRRWLDADSQGTTTYKTPKSLKTCHIWSWLCADIDKYPYYEYIYRENFDQYGKKGSMRHFWTMRWDNLVGLMGIGQAIVWSAVCGSMVLSPAVYAVFRGVKSVVKVYRKRVQEVDEWVMDEEVEGLLKNDRYLEDFGEVEKEEVAEGKGGEKSSVKESLPSPPP</sequence>
<feature type="signal peptide" evidence="3">
    <location>
        <begin position="1"/>
        <end position="20"/>
    </location>
</feature>
<evidence type="ECO:0000313" key="5">
    <source>
        <dbReference type="Proteomes" id="UP000258309"/>
    </source>
</evidence>
<feature type="non-terminal residue" evidence="4">
    <location>
        <position position="1"/>
    </location>
</feature>
<dbReference type="OMA" id="DENFRTH"/>
<gene>
    <name evidence="4" type="ORF">B7463_g12169</name>
</gene>
<evidence type="ECO:0000256" key="3">
    <source>
        <dbReference type="SAM" id="SignalP"/>
    </source>
</evidence>
<feature type="compositionally biased region" description="Basic and acidic residues" evidence="1">
    <location>
        <begin position="343"/>
        <end position="358"/>
    </location>
</feature>
<feature type="chain" id="PRO_5017810313" evidence="3">
    <location>
        <begin position="21"/>
        <end position="367"/>
    </location>
</feature>
<reference evidence="4 5" key="1">
    <citation type="submission" date="2018-05" db="EMBL/GenBank/DDBJ databases">
        <title>Draft genome sequence of Scytalidium lignicola DSM 105466, a ubiquitous saprotrophic fungus.</title>
        <authorList>
            <person name="Buettner E."/>
            <person name="Gebauer A.M."/>
            <person name="Hofrichter M."/>
            <person name="Liers C."/>
            <person name="Kellner H."/>
        </authorList>
    </citation>
    <scope>NUCLEOTIDE SEQUENCE [LARGE SCALE GENOMIC DNA]</scope>
    <source>
        <strain evidence="4 5">DSM 105466</strain>
    </source>
</reference>
<comment type="caution">
    <text evidence="4">The sequence shown here is derived from an EMBL/GenBank/DDBJ whole genome shotgun (WGS) entry which is preliminary data.</text>
</comment>
<evidence type="ECO:0000256" key="1">
    <source>
        <dbReference type="SAM" id="MobiDB-lite"/>
    </source>
</evidence>
<dbReference type="Proteomes" id="UP000258309">
    <property type="component" value="Unassembled WGS sequence"/>
</dbReference>
<dbReference type="AlphaFoldDB" id="A0A3E2GSK4"/>
<proteinExistence type="predicted"/>
<keyword evidence="2" id="KW-0812">Transmembrane</keyword>
<dbReference type="EMBL" id="NCSJ02000494">
    <property type="protein sequence ID" value="RFU24171.1"/>
    <property type="molecule type" value="Genomic_DNA"/>
</dbReference>
<protein>
    <submittedName>
        <fullName evidence="4">Uncharacterized protein</fullName>
    </submittedName>
</protein>
<keyword evidence="3" id="KW-0732">Signal</keyword>
<name>A0A3E2GSK4_SCYLI</name>
<dbReference type="OrthoDB" id="3917128at2759"/>
<feature type="transmembrane region" description="Helical" evidence="2">
    <location>
        <begin position="280"/>
        <end position="303"/>
    </location>
</feature>
<keyword evidence="5" id="KW-1185">Reference proteome</keyword>